<evidence type="ECO:0000313" key="1">
    <source>
        <dbReference type="EMBL" id="WTT17825.1"/>
    </source>
</evidence>
<dbReference type="EMBL" id="CP108222">
    <property type="protein sequence ID" value="WTT17825.1"/>
    <property type="molecule type" value="Genomic_DNA"/>
</dbReference>
<name>A0AAU2A2R0_9ACTN</name>
<organism evidence="1">
    <name type="scientific">Streptomyces sp. NBC_00093</name>
    <dbReference type="NCBI Taxonomy" id="2975649"/>
    <lineage>
        <taxon>Bacteria</taxon>
        <taxon>Bacillati</taxon>
        <taxon>Actinomycetota</taxon>
        <taxon>Actinomycetes</taxon>
        <taxon>Kitasatosporales</taxon>
        <taxon>Streptomycetaceae</taxon>
        <taxon>Streptomyces</taxon>
    </lineage>
</organism>
<sequence>MRRTEAMKIITRVLKQPVEGVAAADLIYGRALPHIEAPGPEAPQPWAMQVDMLALKIAAQLPLTDDTEQKSPLEQAEDAKRARDLVGEVGVLMSAGADLESAPWHPVRPGDLVHVHYEAGGISDPFGETYIIGAAEHGFLSMQLLAHTLPEAEDTAGLVGCFAVEDDPDPLMELWFEAGPHRLTIVRDGRVVHNGGAK</sequence>
<accession>A0AAU2A2R0</accession>
<proteinExistence type="predicted"/>
<dbReference type="AlphaFoldDB" id="A0AAU2A2R0"/>
<gene>
    <name evidence="1" type="ORF">OHA22_20895</name>
</gene>
<protein>
    <submittedName>
        <fullName evidence="1">Uncharacterized protein</fullName>
    </submittedName>
</protein>
<reference evidence="1" key="1">
    <citation type="submission" date="2022-10" db="EMBL/GenBank/DDBJ databases">
        <title>The complete genomes of actinobacterial strains from the NBC collection.</title>
        <authorList>
            <person name="Joergensen T.S."/>
            <person name="Alvarez Arevalo M."/>
            <person name="Sterndorff E.B."/>
            <person name="Faurdal D."/>
            <person name="Vuksanovic O."/>
            <person name="Mourched A.-S."/>
            <person name="Charusanti P."/>
            <person name="Shaw S."/>
            <person name="Blin K."/>
            <person name="Weber T."/>
        </authorList>
    </citation>
    <scope>NUCLEOTIDE SEQUENCE</scope>
    <source>
        <strain evidence="1">NBC_00093</strain>
    </source>
</reference>